<dbReference type="OrthoDB" id="9780894at2"/>
<evidence type="ECO:0000256" key="3">
    <source>
        <dbReference type="ARBA" id="ARBA00023052"/>
    </source>
</evidence>
<dbReference type="Gene3D" id="3.40.50.970">
    <property type="match status" value="1"/>
</dbReference>
<accession>A1KCC8</accession>
<dbReference type="InterPro" id="IPR029061">
    <property type="entry name" value="THDP-binding"/>
</dbReference>
<dbReference type="CDD" id="cd07036">
    <property type="entry name" value="TPP_PYR_E1-PDHc-beta_like"/>
    <property type="match status" value="1"/>
</dbReference>
<dbReference type="Pfam" id="PF02780">
    <property type="entry name" value="Transketolase_C"/>
    <property type="match status" value="1"/>
</dbReference>
<dbReference type="eggNOG" id="COG0022">
    <property type="taxonomic scope" value="Bacteria"/>
</dbReference>
<keyword evidence="2" id="KW-0560">Oxidoreductase</keyword>
<dbReference type="STRING" id="62928.azo3868"/>
<dbReference type="PANTHER" id="PTHR43257">
    <property type="entry name" value="PYRUVATE DEHYDROGENASE E1 COMPONENT BETA SUBUNIT"/>
    <property type="match status" value="1"/>
</dbReference>
<reference evidence="5 6" key="1">
    <citation type="journal article" date="2006" name="Nat. Biotechnol.">
        <title>Complete genome of the mutualistic, N2-fixing grass endophyte Azoarcus sp. strain BH72.</title>
        <authorList>
            <person name="Krause A."/>
            <person name="Ramakumar A."/>
            <person name="Bartels D."/>
            <person name="Battistoni F."/>
            <person name="Bekel T."/>
            <person name="Boch J."/>
            <person name="Boehm M."/>
            <person name="Friedrich F."/>
            <person name="Hurek T."/>
            <person name="Krause L."/>
            <person name="Linke B."/>
            <person name="McHardy A.C."/>
            <person name="Sarkar A."/>
            <person name="Schneiker S."/>
            <person name="Syed A.A."/>
            <person name="Thauer R."/>
            <person name="Vorhoelter F.-J."/>
            <person name="Weidner S."/>
            <person name="Puehler A."/>
            <person name="Reinhold-Hurek B."/>
            <person name="Kaiser O."/>
            <person name="Goesmann A."/>
        </authorList>
    </citation>
    <scope>NUCLEOTIDE SEQUENCE [LARGE SCALE GENOMIC DNA]</scope>
    <source>
        <strain evidence="5 6">BH72</strain>
    </source>
</reference>
<dbReference type="GO" id="GO:0016491">
    <property type="term" value="F:oxidoreductase activity"/>
    <property type="evidence" value="ECO:0007669"/>
    <property type="project" value="UniProtKB-KW"/>
</dbReference>
<evidence type="ECO:0000313" key="5">
    <source>
        <dbReference type="EMBL" id="CAL96484.1"/>
    </source>
</evidence>
<feature type="domain" description="Transketolase-like pyrimidine-binding" evidence="4">
    <location>
        <begin position="10"/>
        <end position="185"/>
    </location>
</feature>
<gene>
    <name evidence="5" type="primary">acoB2</name>
    <name evidence="5" type="ordered locus">azo3868</name>
</gene>
<dbReference type="FunFam" id="3.40.50.920:FF:000001">
    <property type="entry name" value="Pyruvate dehydrogenase E1 beta subunit"/>
    <property type="match status" value="1"/>
</dbReference>
<dbReference type="InterPro" id="IPR009014">
    <property type="entry name" value="Transketo_C/PFOR_II"/>
</dbReference>
<organism evidence="5 6">
    <name type="scientific">Azoarcus sp. (strain BH72)</name>
    <dbReference type="NCBI Taxonomy" id="418699"/>
    <lineage>
        <taxon>Bacteria</taxon>
        <taxon>Pseudomonadati</taxon>
        <taxon>Pseudomonadota</taxon>
        <taxon>Betaproteobacteria</taxon>
        <taxon>Rhodocyclales</taxon>
        <taxon>Zoogloeaceae</taxon>
        <taxon>Azoarcus</taxon>
    </lineage>
</organism>
<dbReference type="NCBIfam" id="NF006667">
    <property type="entry name" value="PRK09212.1"/>
    <property type="match status" value="1"/>
</dbReference>
<evidence type="ECO:0000313" key="6">
    <source>
        <dbReference type="Proteomes" id="UP000002588"/>
    </source>
</evidence>
<dbReference type="EMBL" id="AM406670">
    <property type="protein sequence ID" value="CAL96484.1"/>
    <property type="molecule type" value="Genomic_DNA"/>
</dbReference>
<dbReference type="FunFam" id="3.40.50.970:FF:000001">
    <property type="entry name" value="Pyruvate dehydrogenase E1 beta subunit"/>
    <property type="match status" value="1"/>
</dbReference>
<dbReference type="InterPro" id="IPR033248">
    <property type="entry name" value="Transketolase_C"/>
</dbReference>
<dbReference type="Proteomes" id="UP000002588">
    <property type="component" value="Chromosome"/>
</dbReference>
<sequence length="345" mass="37446">MSTTTTTRRLTMAQAISEATAQEMARDPRVFVMGEDVGKYGGIFSATTGLLDQFGPERVMDTPISETGFMGAALGAAAEGLRPISELMFVDFFGVCFDQIYNHIAKNHYMSGGACKYPLVITTGIGGGYNDAAQHSQCLYSIFAHVPGLKVVVPSNAYDAKGLMTSAIRDDNPVVFLYHKGIMGLSWMSYFEGSTNEVPEEQYTIPFGQARVVREGSDVTIVTLSQMVQKSVLAAEKLAEEGISAEVLDLRTLVPLDRAAVLKSVKRTGRLLVADEDYLSYGLSGEIAALVAENIDTVRLKAPVRRLAVPDVPIPFSRPLENFAIPQVENIVASVRGLMTFKLDQ</sequence>
<dbReference type="KEGG" id="aoa:dqs_4012"/>
<dbReference type="KEGG" id="azo:azo3868"/>
<evidence type="ECO:0000259" key="4">
    <source>
        <dbReference type="SMART" id="SM00861"/>
    </source>
</evidence>
<comment type="cofactor">
    <cofactor evidence="1">
        <name>thiamine diphosphate</name>
        <dbReference type="ChEBI" id="CHEBI:58937"/>
    </cofactor>
</comment>
<evidence type="ECO:0000256" key="1">
    <source>
        <dbReference type="ARBA" id="ARBA00001964"/>
    </source>
</evidence>
<dbReference type="SUPFAM" id="SSF52922">
    <property type="entry name" value="TK C-terminal domain-like"/>
    <property type="match status" value="1"/>
</dbReference>
<dbReference type="Pfam" id="PF02779">
    <property type="entry name" value="Transket_pyr"/>
    <property type="match status" value="1"/>
</dbReference>
<dbReference type="SUPFAM" id="SSF52518">
    <property type="entry name" value="Thiamin diphosphate-binding fold (THDP-binding)"/>
    <property type="match status" value="1"/>
</dbReference>
<protein>
    <submittedName>
        <fullName evidence="5">Probable acetoin dehydrogenase, beta subunit</fullName>
    </submittedName>
</protein>
<dbReference type="Gene3D" id="3.40.50.920">
    <property type="match status" value="1"/>
</dbReference>
<dbReference type="RefSeq" id="WP_011767590.1">
    <property type="nucleotide sequence ID" value="NC_008702.1"/>
</dbReference>
<keyword evidence="3" id="KW-0786">Thiamine pyrophosphate</keyword>
<dbReference type="SMART" id="SM00861">
    <property type="entry name" value="Transket_pyr"/>
    <property type="match status" value="1"/>
</dbReference>
<dbReference type="HOGENOM" id="CLU_012907_1_0_4"/>
<dbReference type="PANTHER" id="PTHR43257:SF2">
    <property type="entry name" value="PYRUVATE DEHYDROGENASE E1 COMPONENT SUBUNIT BETA"/>
    <property type="match status" value="1"/>
</dbReference>
<name>A1KCC8_AZOSB</name>
<dbReference type="InterPro" id="IPR005475">
    <property type="entry name" value="Transketolase-like_Pyr-bd"/>
</dbReference>
<proteinExistence type="predicted"/>
<dbReference type="AlphaFoldDB" id="A1KCC8"/>
<evidence type="ECO:0000256" key="2">
    <source>
        <dbReference type="ARBA" id="ARBA00023002"/>
    </source>
</evidence>
<keyword evidence="6" id="KW-1185">Reference proteome</keyword>